<sequence length="366" mass="40166">MRILGVLGCVALLVLSACESKPKKPLTGTVFMDEFHTLCPHDMRSADEAKKAFIAAGAKEGRPIIGAFVQTHDPAPNMPAFTRLERGETQWRYDNDYAFHLATVDEIALPNGGKEIRCKVQVPTGQGEFFDFLVQYVSGSLPVNIAFEDGARMLLYKDRHAGEGLSGYYVLWRGLPPGVWGAKPSLALSYVVRRGPPLPDPVTFLTPATTAVARMDRYCDDPAYEAVAARVAEGGNGRPDPEAEGGKSAARLGQRQADTTWIMTDADEWRLHASRVVNPKATIDECSVRMAGLETASMIGALLDDKGLVLHADKSSRTKRTLEFRDEKRDRMILYQVETGPDDPMKSHDLIVMDGALSLLKGYGRL</sequence>
<gene>
    <name evidence="2" type="ORF">C1707_11425</name>
    <name evidence="3" type="ORF">CFHF_02345</name>
</gene>
<dbReference type="Proteomes" id="UP000234483">
    <property type="component" value="Unassembled WGS sequence"/>
</dbReference>
<keyword evidence="5" id="KW-1185">Reference proteome</keyword>
<dbReference type="OrthoDB" id="7190805at2"/>
<dbReference type="Proteomes" id="UP000281192">
    <property type="component" value="Chromosome"/>
</dbReference>
<reference evidence="3 4" key="1">
    <citation type="submission" date="2017-12" db="EMBL/GenBank/DDBJ databases">
        <title>The genome sequence of Caulobacter flavus CGMCC1 15093.</title>
        <authorList>
            <person name="Gao J."/>
            <person name="Mao X."/>
            <person name="Sun J."/>
        </authorList>
    </citation>
    <scope>NUCLEOTIDE SEQUENCE [LARGE SCALE GENOMIC DNA]</scope>
    <source>
        <strain evidence="3 4">CGMCC1 15093</strain>
    </source>
</reference>
<feature type="region of interest" description="Disordered" evidence="1">
    <location>
        <begin position="233"/>
        <end position="254"/>
    </location>
</feature>
<organism evidence="3 4">
    <name type="scientific">Caulobacter flavus</name>
    <dbReference type="NCBI Taxonomy" id="1679497"/>
    <lineage>
        <taxon>Bacteria</taxon>
        <taxon>Pseudomonadati</taxon>
        <taxon>Pseudomonadota</taxon>
        <taxon>Alphaproteobacteria</taxon>
        <taxon>Caulobacterales</taxon>
        <taxon>Caulobacteraceae</taxon>
        <taxon>Caulobacter</taxon>
    </lineage>
</organism>
<dbReference type="EMBL" id="CP026100">
    <property type="protein sequence ID" value="AYV46827.1"/>
    <property type="molecule type" value="Genomic_DNA"/>
</dbReference>
<evidence type="ECO:0000256" key="1">
    <source>
        <dbReference type="SAM" id="MobiDB-lite"/>
    </source>
</evidence>
<name>A0A2N5D1X5_9CAUL</name>
<evidence type="ECO:0000313" key="3">
    <source>
        <dbReference type="EMBL" id="PLR20031.1"/>
    </source>
</evidence>
<accession>A0A2N5D1X5</accession>
<evidence type="ECO:0000313" key="4">
    <source>
        <dbReference type="Proteomes" id="UP000234483"/>
    </source>
</evidence>
<evidence type="ECO:0000313" key="2">
    <source>
        <dbReference type="EMBL" id="AYV46827.1"/>
    </source>
</evidence>
<protein>
    <recommendedName>
        <fullName evidence="6">Lipoprotein</fullName>
    </recommendedName>
</protein>
<dbReference type="EMBL" id="PJRQ01000007">
    <property type="protein sequence ID" value="PLR20031.1"/>
    <property type="molecule type" value="Genomic_DNA"/>
</dbReference>
<dbReference type="RefSeq" id="WP_101711425.1">
    <property type="nucleotide sequence ID" value="NZ_CP026100.1"/>
</dbReference>
<reference evidence="2 5" key="2">
    <citation type="submission" date="2018-01" db="EMBL/GenBank/DDBJ databases">
        <title>Complete genome sequence of Caulobacter flavus RHGG3.</title>
        <authorList>
            <person name="Yang E."/>
        </authorList>
    </citation>
    <scope>NUCLEOTIDE SEQUENCE [LARGE SCALE GENOMIC DNA]</scope>
    <source>
        <strain evidence="2 5">RHGG3</strain>
    </source>
</reference>
<proteinExistence type="predicted"/>
<dbReference type="PROSITE" id="PS51257">
    <property type="entry name" value="PROKAR_LIPOPROTEIN"/>
    <property type="match status" value="1"/>
</dbReference>
<evidence type="ECO:0008006" key="6">
    <source>
        <dbReference type="Google" id="ProtNLM"/>
    </source>
</evidence>
<evidence type="ECO:0000313" key="5">
    <source>
        <dbReference type="Proteomes" id="UP000281192"/>
    </source>
</evidence>
<dbReference type="AlphaFoldDB" id="A0A2N5D1X5"/>
<dbReference type="KEGG" id="cfh:C1707_11425"/>